<proteinExistence type="predicted"/>
<dbReference type="AlphaFoldDB" id="A0A0A2UYT8"/>
<dbReference type="EMBL" id="KN294033">
    <property type="protein sequence ID" value="KGQ00721.1"/>
    <property type="molecule type" value="Genomic_DNA"/>
</dbReference>
<protein>
    <submittedName>
        <fullName evidence="1">Uncharacterized protein</fullName>
    </submittedName>
</protein>
<evidence type="ECO:0000313" key="1">
    <source>
        <dbReference type="EMBL" id="KGQ00721.1"/>
    </source>
</evidence>
<dbReference type="Proteomes" id="UP000002059">
    <property type="component" value="Partially assembled WGS sequence"/>
</dbReference>
<dbReference type="OrthoDB" id="1658288at2759"/>
<gene>
    <name evidence="1" type="ORF">PAAG_12613</name>
</gene>
<name>A0A0A2UYT8_PARBA</name>
<sequence length="213" mass="24061">MSNPSWEKGQIDLAVTNVMEWLEHQSTPTGCLLLTKLRIILWGGVATILKITTRCRLRVGFDHKTHKYNPRSRDISNLLVVESPLNFLGDVLQINPLINKAAPNLLLLWAFLDYQDLWYGHLHPASRISEAVAGYLAKWLDGLPMSEIKFLEAIKILQSYALMENVEGLTVNTIHLVLHRSGSLVQDEYRRGNCVELAAIAVVMALPNDTKFF</sequence>
<reference evidence="1 2" key="1">
    <citation type="journal article" date="2011" name="PLoS Genet.">
        <title>Comparative genomic analysis of human fungal pathogens causing paracoccidioidomycosis.</title>
        <authorList>
            <person name="Desjardins C.A."/>
            <person name="Champion M.D."/>
            <person name="Holder J.W."/>
            <person name="Muszewska A."/>
            <person name="Goldberg J."/>
            <person name="Bailao A.M."/>
            <person name="Brigido M.M."/>
            <person name="Ferreira M.E."/>
            <person name="Garcia A.M."/>
            <person name="Grynberg M."/>
            <person name="Gujja S."/>
            <person name="Heiman D.I."/>
            <person name="Henn M.R."/>
            <person name="Kodira C.D."/>
            <person name="Leon-Narvaez H."/>
            <person name="Longo L.V."/>
            <person name="Ma L.J."/>
            <person name="Malavazi I."/>
            <person name="Matsuo A.L."/>
            <person name="Morais F.V."/>
            <person name="Pereira M."/>
            <person name="Rodriguez-Brito S."/>
            <person name="Sakthikumar S."/>
            <person name="Salem-Izacc S.M."/>
            <person name="Sykes S.M."/>
            <person name="Teixeira M.M."/>
            <person name="Vallejo M.C."/>
            <person name="Walter M.E."/>
            <person name="Yandava C."/>
            <person name="Young S."/>
            <person name="Zeng Q."/>
            <person name="Zucker J."/>
            <person name="Felipe M.S."/>
            <person name="Goldman G.H."/>
            <person name="Haas B.J."/>
            <person name="McEwen J.G."/>
            <person name="Nino-Vega G."/>
            <person name="Puccia R."/>
            <person name="San-Blas G."/>
            <person name="Soares C.M."/>
            <person name="Birren B.W."/>
            <person name="Cuomo C.A."/>
        </authorList>
    </citation>
    <scope>NUCLEOTIDE SEQUENCE [LARGE SCALE GENOMIC DNA]</scope>
    <source>
        <strain evidence="2">ATCC MYA-826 / Pb01</strain>
    </source>
</reference>
<dbReference type="HOGENOM" id="CLU_1294776_0_0_1"/>
<dbReference type="VEuPathDB" id="FungiDB:PAAG_12613"/>
<evidence type="ECO:0000313" key="2">
    <source>
        <dbReference type="Proteomes" id="UP000002059"/>
    </source>
</evidence>
<accession>A0A0A2UYT8</accession>
<dbReference type="GeneID" id="26971208"/>
<keyword evidence="2" id="KW-1185">Reference proteome</keyword>
<organism evidence="1 2">
    <name type="scientific">Paracoccidioides lutzii (strain ATCC MYA-826 / Pb01)</name>
    <name type="common">Paracoccidioides brasiliensis</name>
    <dbReference type="NCBI Taxonomy" id="502779"/>
    <lineage>
        <taxon>Eukaryota</taxon>
        <taxon>Fungi</taxon>
        <taxon>Dikarya</taxon>
        <taxon>Ascomycota</taxon>
        <taxon>Pezizomycotina</taxon>
        <taxon>Eurotiomycetes</taxon>
        <taxon>Eurotiomycetidae</taxon>
        <taxon>Onygenales</taxon>
        <taxon>Ajellomycetaceae</taxon>
        <taxon>Paracoccidioides</taxon>
    </lineage>
</organism>
<dbReference type="KEGG" id="pbl:PAAG_12613"/>
<dbReference type="eggNOG" id="ENOG502T393">
    <property type="taxonomic scope" value="Eukaryota"/>
</dbReference>
<dbReference type="STRING" id="502779.A0A0A2UYT8"/>
<dbReference type="RefSeq" id="XP_015702302.1">
    <property type="nucleotide sequence ID" value="XM_015848084.1"/>
</dbReference>